<proteinExistence type="predicted"/>
<keyword evidence="1" id="KW-0732">Signal</keyword>
<gene>
    <name evidence="2" type="ORF">KAK06_19950</name>
</gene>
<evidence type="ECO:0000313" key="3">
    <source>
        <dbReference type="Proteomes" id="UP000678374"/>
    </source>
</evidence>
<organism evidence="2 3">
    <name type="scientific">Ideonella aquatica</name>
    <dbReference type="NCBI Taxonomy" id="2824119"/>
    <lineage>
        <taxon>Bacteria</taxon>
        <taxon>Pseudomonadati</taxon>
        <taxon>Pseudomonadota</taxon>
        <taxon>Betaproteobacteria</taxon>
        <taxon>Burkholderiales</taxon>
        <taxon>Sphaerotilaceae</taxon>
        <taxon>Ideonella</taxon>
    </lineage>
</organism>
<feature type="signal peptide" evidence="1">
    <location>
        <begin position="1"/>
        <end position="21"/>
    </location>
</feature>
<keyword evidence="3" id="KW-1185">Reference proteome</keyword>
<dbReference type="Proteomes" id="UP000678374">
    <property type="component" value="Unassembled WGS sequence"/>
</dbReference>
<dbReference type="AlphaFoldDB" id="A0A940YY16"/>
<feature type="chain" id="PRO_5037345079" description="DUF2059 domain-containing protein" evidence="1">
    <location>
        <begin position="22"/>
        <end position="192"/>
    </location>
</feature>
<evidence type="ECO:0000313" key="2">
    <source>
        <dbReference type="EMBL" id="MBQ0961240.1"/>
    </source>
</evidence>
<protein>
    <recommendedName>
        <fullName evidence="4">DUF2059 domain-containing protein</fullName>
    </recommendedName>
</protein>
<sequence length="192" mass="20182">MTHRFTLLALAALIAAAPAWAQTKKELVARVVALQQADYEAIGRGVASQPAQQMLSAAGQALGQLPADRREAVGKEIQAEVRKFYDGVAPMLAERAGKVGQTIAPALLEEKFSEDELKLVIAFLESPASKKYSEIGGQLPGRISERVVSETRATVEPKLKALEQTVMAKLKAAAAAGPAASAPKPAASGARK</sequence>
<name>A0A940YY16_9BURK</name>
<evidence type="ECO:0000256" key="1">
    <source>
        <dbReference type="SAM" id="SignalP"/>
    </source>
</evidence>
<dbReference type="RefSeq" id="WP_210803912.1">
    <property type="nucleotide sequence ID" value="NZ_JAGQDE010000024.1"/>
</dbReference>
<reference evidence="2" key="1">
    <citation type="submission" date="2021-04" db="EMBL/GenBank/DDBJ databases">
        <title>The genome sequence of Ideonella sp. 4Y11.</title>
        <authorList>
            <person name="Liu Y."/>
        </authorList>
    </citation>
    <scope>NUCLEOTIDE SEQUENCE</scope>
    <source>
        <strain evidence="2">4Y11</strain>
    </source>
</reference>
<evidence type="ECO:0008006" key="4">
    <source>
        <dbReference type="Google" id="ProtNLM"/>
    </source>
</evidence>
<dbReference type="EMBL" id="JAGQDE010000024">
    <property type="protein sequence ID" value="MBQ0961240.1"/>
    <property type="molecule type" value="Genomic_DNA"/>
</dbReference>
<comment type="caution">
    <text evidence="2">The sequence shown here is derived from an EMBL/GenBank/DDBJ whole genome shotgun (WGS) entry which is preliminary data.</text>
</comment>
<accession>A0A940YY16</accession>